<comment type="caution">
    <text evidence="3">The sequence shown here is derived from an EMBL/GenBank/DDBJ whole genome shotgun (WGS) entry which is preliminary data.</text>
</comment>
<keyword evidence="2" id="KW-1133">Transmembrane helix</keyword>
<proteinExistence type="predicted"/>
<sequence length="93" mass="9836">MKAEETSSEHPAPCNPWQNRASGKTEASNKKVKAAEFKSVLPTLITASTFVSGPVGTPVIERLRRMDLLGSLTLMGAFAVGVIGVNFAGAMYP</sequence>
<evidence type="ECO:0000313" key="3">
    <source>
        <dbReference type="EMBL" id="KAH1904000.1"/>
    </source>
</evidence>
<evidence type="ECO:0000313" key="4">
    <source>
        <dbReference type="Proteomes" id="UP000813423"/>
    </source>
</evidence>
<accession>A0A9P8NH29</accession>
<gene>
    <name evidence="3" type="ORF">KXV57_006556</name>
</gene>
<dbReference type="Proteomes" id="UP000813423">
    <property type="component" value="Unassembled WGS sequence"/>
</dbReference>
<keyword evidence="2" id="KW-0472">Membrane</keyword>
<feature type="region of interest" description="Disordered" evidence="1">
    <location>
        <begin position="1"/>
        <end position="29"/>
    </location>
</feature>
<keyword evidence="2" id="KW-0812">Transmembrane</keyword>
<name>A0A9P8NH29_ASPFM</name>
<organism evidence="3 4">
    <name type="scientific">Aspergillus fumigatus</name>
    <name type="common">Neosartorya fumigata</name>
    <dbReference type="NCBI Taxonomy" id="746128"/>
    <lineage>
        <taxon>Eukaryota</taxon>
        <taxon>Fungi</taxon>
        <taxon>Dikarya</taxon>
        <taxon>Ascomycota</taxon>
        <taxon>Pezizomycotina</taxon>
        <taxon>Eurotiomycetes</taxon>
        <taxon>Eurotiomycetidae</taxon>
        <taxon>Eurotiales</taxon>
        <taxon>Aspergillaceae</taxon>
        <taxon>Aspergillus</taxon>
        <taxon>Aspergillus subgen. Fumigati</taxon>
    </lineage>
</organism>
<evidence type="ECO:0000256" key="1">
    <source>
        <dbReference type="SAM" id="MobiDB-lite"/>
    </source>
</evidence>
<feature type="transmembrane region" description="Helical" evidence="2">
    <location>
        <begin position="72"/>
        <end position="92"/>
    </location>
</feature>
<evidence type="ECO:0000256" key="2">
    <source>
        <dbReference type="SAM" id="Phobius"/>
    </source>
</evidence>
<feature type="compositionally biased region" description="Polar residues" evidence="1">
    <location>
        <begin position="16"/>
        <end position="26"/>
    </location>
</feature>
<protein>
    <submittedName>
        <fullName evidence="3">Uncharacterized protein</fullName>
    </submittedName>
</protein>
<reference evidence="3" key="1">
    <citation type="submission" date="2021-08" db="EMBL/GenBank/DDBJ databases">
        <title>Global Aspergillus fumigatus from environmental and clinical sources.</title>
        <authorList>
            <person name="Barber A."/>
            <person name="Sae-Ong T."/>
        </authorList>
    </citation>
    <scope>NUCLEOTIDE SEQUENCE</scope>
    <source>
        <strain evidence="3">NRZ-2016-071</strain>
    </source>
</reference>
<dbReference type="EMBL" id="JAIBSC010000049">
    <property type="protein sequence ID" value="KAH1904000.1"/>
    <property type="molecule type" value="Genomic_DNA"/>
</dbReference>
<dbReference type="AlphaFoldDB" id="A0A9P8NH29"/>